<dbReference type="GO" id="GO:0015171">
    <property type="term" value="F:amino acid transmembrane transporter activity"/>
    <property type="evidence" value="ECO:0007669"/>
    <property type="project" value="TreeGrafter"/>
</dbReference>
<name>A0A6N7Q8Z1_9XANT</name>
<keyword evidence="3 6" id="KW-0812">Transmembrane</keyword>
<organism evidence="7 10">
    <name type="scientific">Xanthomonas sontii</name>
    <dbReference type="NCBI Taxonomy" id="2650745"/>
    <lineage>
        <taxon>Bacteria</taxon>
        <taxon>Pseudomonadati</taxon>
        <taxon>Pseudomonadota</taxon>
        <taxon>Gammaproteobacteria</taxon>
        <taxon>Lysobacterales</taxon>
        <taxon>Lysobacteraceae</taxon>
        <taxon>Xanthomonas</taxon>
    </lineage>
</organism>
<dbReference type="PANTHER" id="PTHR43243:SF4">
    <property type="entry name" value="CATIONIC AMINO ACID TRANSPORTER 4"/>
    <property type="match status" value="1"/>
</dbReference>
<evidence type="ECO:0000256" key="3">
    <source>
        <dbReference type="ARBA" id="ARBA00022692"/>
    </source>
</evidence>
<evidence type="ECO:0000256" key="1">
    <source>
        <dbReference type="ARBA" id="ARBA00004141"/>
    </source>
</evidence>
<proteinExistence type="predicted"/>
<keyword evidence="4 6" id="KW-1133">Transmembrane helix</keyword>
<evidence type="ECO:0000313" key="8">
    <source>
        <dbReference type="EMBL" id="MRH75086.1"/>
    </source>
</evidence>
<protein>
    <submittedName>
        <fullName evidence="7">Amino acid permease</fullName>
    </submittedName>
</protein>
<feature type="transmembrane region" description="Helical" evidence="6">
    <location>
        <begin position="315"/>
        <end position="337"/>
    </location>
</feature>
<comment type="caution">
    <text evidence="7">The sequence shown here is derived from an EMBL/GenBank/DDBJ whole genome shotgun (WGS) entry which is preliminary data.</text>
</comment>
<dbReference type="RefSeq" id="WP_153751456.1">
    <property type="nucleotide sequence ID" value="NZ_WJPM01000007.1"/>
</dbReference>
<feature type="transmembrane region" description="Helical" evidence="6">
    <location>
        <begin position="422"/>
        <end position="442"/>
    </location>
</feature>
<accession>A0A6N7Q8Z1</accession>
<keyword evidence="5 6" id="KW-0472">Membrane</keyword>
<evidence type="ECO:0000313" key="9">
    <source>
        <dbReference type="Proteomes" id="UP000437931"/>
    </source>
</evidence>
<keyword evidence="9" id="KW-1185">Reference proteome</keyword>
<feature type="transmembrane region" description="Helical" evidence="6">
    <location>
        <begin position="388"/>
        <end position="410"/>
    </location>
</feature>
<feature type="transmembrane region" description="Helical" evidence="6">
    <location>
        <begin position="58"/>
        <end position="78"/>
    </location>
</feature>
<evidence type="ECO:0000313" key="10">
    <source>
        <dbReference type="Proteomes" id="UP000439314"/>
    </source>
</evidence>
<keyword evidence="2" id="KW-0813">Transport</keyword>
<dbReference type="AlphaFoldDB" id="A0A6N7Q8Z1"/>
<evidence type="ECO:0000256" key="4">
    <source>
        <dbReference type="ARBA" id="ARBA00022989"/>
    </source>
</evidence>
<evidence type="ECO:0000256" key="6">
    <source>
        <dbReference type="SAM" id="Phobius"/>
    </source>
</evidence>
<feature type="transmembrane region" description="Helical" evidence="6">
    <location>
        <begin position="358"/>
        <end position="382"/>
    </location>
</feature>
<feature type="transmembrane region" description="Helical" evidence="6">
    <location>
        <begin position="90"/>
        <end position="111"/>
    </location>
</feature>
<dbReference type="EMBL" id="WJPN01000007">
    <property type="protein sequence ID" value="MRH00754.1"/>
    <property type="molecule type" value="Genomic_DNA"/>
</dbReference>
<reference evidence="9 10" key="1">
    <citation type="submission" date="2019-11" db="EMBL/GenBank/DDBJ databases">
        <title>First report of rice panicle blight caused by Xanthomonas sp. in Iran.</title>
        <authorList>
            <person name="Mirghasempour S.A."/>
            <person name="Huang S."/>
            <person name="Brady C.L."/>
            <person name="Studholme D.J."/>
        </authorList>
    </citation>
    <scope>NUCLEOTIDE SEQUENCE [LARGE SCALE GENOMIC DNA]</scope>
    <source>
        <strain evidence="7 10">ASD011</strain>
        <strain evidence="9">SAM114</strain>
    </source>
</reference>
<feature type="transmembrane region" description="Helical" evidence="6">
    <location>
        <begin position="31"/>
        <end position="51"/>
    </location>
</feature>
<dbReference type="GO" id="GO:0016020">
    <property type="term" value="C:membrane"/>
    <property type="evidence" value="ECO:0007669"/>
    <property type="project" value="UniProtKB-SubCell"/>
</dbReference>
<dbReference type="InterPro" id="IPR002293">
    <property type="entry name" value="AA/rel_permease1"/>
</dbReference>
<comment type="subcellular location">
    <subcellularLocation>
        <location evidence="1">Membrane</location>
        <topology evidence="1">Multi-pass membrane protein</topology>
    </subcellularLocation>
</comment>
<gene>
    <name evidence="7" type="ORF">GIY21_10670</name>
    <name evidence="8" type="ORF">GIY22_10665</name>
</gene>
<sequence>MSFLFRRKSLDLVTVHEAGRRLVPSLSWPHLVALGIGAIVGTGIYTLIGVGAQLAGPAVLVSFAVAGAICACAALAYAEMATMMPAAGSAYTYSYVALGEAIAWVVGWSLILEYSLVVSTVAVGWSGYFVGFLHWASAQTGMDLNLPAALTAGPHAGGIVNLPAVLITFAVAGLLMAGTKESATLNAVLVVLKLIALGIFVAVALPAFQSANLHPFMPYGFPKTVGADGVAHGVMAAAAIIFFAFYGFDAISTAAEETKNPKRDLAIGIVGSMIGCTLIYILVALAAVGAMRYDVFGASAEPLALILRELGHGKAAAAIGVVAVIALPTVLLAFLYGQSRIFFVMSRDGLLPRGLSKVNARTGTPVATTLFTAALVAALAGVARLDEIAALANAGTLAAFIAVAACMLVLRRREPGRARTFRTPLAWLVGPLAIGGCLYLFWSLPDTTKIWFGLWNALGVVAYLLYGRRNSLLQRAPQTPR</sequence>
<evidence type="ECO:0000256" key="2">
    <source>
        <dbReference type="ARBA" id="ARBA00022448"/>
    </source>
</evidence>
<evidence type="ECO:0000256" key="5">
    <source>
        <dbReference type="ARBA" id="ARBA00023136"/>
    </source>
</evidence>
<dbReference type="Proteomes" id="UP000439314">
    <property type="component" value="Unassembled WGS sequence"/>
</dbReference>
<dbReference type="Proteomes" id="UP000437931">
    <property type="component" value="Unassembled WGS sequence"/>
</dbReference>
<dbReference type="Gene3D" id="1.20.1740.10">
    <property type="entry name" value="Amino acid/polyamine transporter I"/>
    <property type="match status" value="1"/>
</dbReference>
<dbReference type="EMBL" id="WJPM01000007">
    <property type="protein sequence ID" value="MRH75086.1"/>
    <property type="molecule type" value="Genomic_DNA"/>
</dbReference>
<feature type="transmembrane region" description="Helical" evidence="6">
    <location>
        <begin position="229"/>
        <end position="248"/>
    </location>
</feature>
<feature type="transmembrane region" description="Helical" evidence="6">
    <location>
        <begin position="187"/>
        <end position="209"/>
    </location>
</feature>
<evidence type="ECO:0000313" key="7">
    <source>
        <dbReference type="EMBL" id="MRH00754.1"/>
    </source>
</evidence>
<feature type="transmembrane region" description="Helical" evidence="6">
    <location>
        <begin position="116"/>
        <end position="136"/>
    </location>
</feature>
<dbReference type="Pfam" id="PF13520">
    <property type="entry name" value="AA_permease_2"/>
    <property type="match status" value="1"/>
</dbReference>
<feature type="transmembrane region" description="Helical" evidence="6">
    <location>
        <begin position="156"/>
        <end position="175"/>
    </location>
</feature>
<dbReference type="PIRSF" id="PIRSF006060">
    <property type="entry name" value="AA_transporter"/>
    <property type="match status" value="1"/>
</dbReference>
<feature type="transmembrane region" description="Helical" evidence="6">
    <location>
        <begin position="269"/>
        <end position="295"/>
    </location>
</feature>
<dbReference type="PANTHER" id="PTHR43243">
    <property type="entry name" value="INNER MEMBRANE TRANSPORTER YGJI-RELATED"/>
    <property type="match status" value="1"/>
</dbReference>
<reference evidence="8" key="2">
    <citation type="journal article" date="2020" name="Plant Dis.">
        <title>A Grain Rot of Rice in Iran Caused by a Xanthomonas Strain Closely Related to X. sacchari.</title>
        <authorList>
            <person name="Mirghasempour S.A."/>
            <person name="Huang S."/>
            <person name="Studholme D.J."/>
            <person name="Brady C.L."/>
        </authorList>
    </citation>
    <scope>NUCLEOTIDE SEQUENCE</scope>
    <source>
        <strain evidence="8">SAM114</strain>
    </source>
</reference>
<feature type="transmembrane region" description="Helical" evidence="6">
    <location>
        <begin position="448"/>
        <end position="466"/>
    </location>
</feature>